<accession>A0A1B6IWB8</accession>
<evidence type="ECO:0000256" key="1">
    <source>
        <dbReference type="SAM" id="Coils"/>
    </source>
</evidence>
<dbReference type="EMBL" id="GECU01016566">
    <property type="protein sequence ID" value="JAS91140.1"/>
    <property type="molecule type" value="Transcribed_RNA"/>
</dbReference>
<dbReference type="EMBL" id="GECU01023985">
    <property type="protein sequence ID" value="JAS83721.1"/>
    <property type="molecule type" value="Transcribed_RNA"/>
</dbReference>
<evidence type="ECO:0000313" key="2">
    <source>
        <dbReference type="EMBL" id="JAS83721.1"/>
    </source>
</evidence>
<protein>
    <submittedName>
        <fullName evidence="3">Uncharacterized protein</fullName>
    </submittedName>
</protein>
<reference evidence="3" key="1">
    <citation type="submission" date="2015-11" db="EMBL/GenBank/DDBJ databases">
        <title>De novo transcriptome assembly of four potential Pierce s Disease insect vectors from Arizona vineyards.</title>
        <authorList>
            <person name="Tassone E.E."/>
        </authorList>
    </citation>
    <scope>NUCLEOTIDE SEQUENCE</scope>
</reference>
<gene>
    <name evidence="2" type="ORF">g.2821</name>
    <name evidence="3" type="ORF">g.2822</name>
</gene>
<dbReference type="AlphaFoldDB" id="A0A1B6IWB8"/>
<sequence length="102" mass="12029">MSDISSSEDFYKILNKKLDDNLLKLNEMQDNILKMRSQYAMIQLELNSLYSPKYLQLLQQMPEMEEGVDLYKQYIEMIQGLNITDVQSVNSEQMPLQKQNSE</sequence>
<proteinExistence type="predicted"/>
<organism evidence="3">
    <name type="scientific">Homalodisca liturata</name>
    <dbReference type="NCBI Taxonomy" id="320908"/>
    <lineage>
        <taxon>Eukaryota</taxon>
        <taxon>Metazoa</taxon>
        <taxon>Ecdysozoa</taxon>
        <taxon>Arthropoda</taxon>
        <taxon>Hexapoda</taxon>
        <taxon>Insecta</taxon>
        <taxon>Pterygota</taxon>
        <taxon>Neoptera</taxon>
        <taxon>Paraneoptera</taxon>
        <taxon>Hemiptera</taxon>
        <taxon>Auchenorrhyncha</taxon>
        <taxon>Membracoidea</taxon>
        <taxon>Cicadellidae</taxon>
        <taxon>Cicadellinae</taxon>
        <taxon>Proconiini</taxon>
        <taxon>Homalodisca</taxon>
    </lineage>
</organism>
<keyword evidence="1" id="KW-0175">Coiled coil</keyword>
<evidence type="ECO:0000313" key="3">
    <source>
        <dbReference type="EMBL" id="JAS91140.1"/>
    </source>
</evidence>
<name>A0A1B6IWB8_9HEMI</name>
<feature type="coiled-coil region" evidence="1">
    <location>
        <begin position="11"/>
        <end position="45"/>
    </location>
</feature>